<organism evidence="4 5">
    <name type="scientific">Nostoc linckia FACHB-391</name>
    <dbReference type="NCBI Taxonomy" id="2692906"/>
    <lineage>
        <taxon>Bacteria</taxon>
        <taxon>Bacillati</taxon>
        <taxon>Cyanobacteriota</taxon>
        <taxon>Cyanophyceae</taxon>
        <taxon>Nostocales</taxon>
        <taxon>Nostocaceae</taxon>
        <taxon>Nostoc</taxon>
    </lineage>
</organism>
<dbReference type="Pfam" id="PF01804">
    <property type="entry name" value="Penicil_amidase"/>
    <property type="match status" value="1"/>
</dbReference>
<dbReference type="InterPro" id="IPR043147">
    <property type="entry name" value="Penicillin_amidase_A-knob"/>
</dbReference>
<dbReference type="Gene3D" id="2.30.120.10">
    <property type="match status" value="1"/>
</dbReference>
<keyword evidence="3" id="KW-0865">Zymogen</keyword>
<dbReference type="InterPro" id="IPR014395">
    <property type="entry name" value="Pen/GL7ACA/AHL_acylase"/>
</dbReference>
<accession>A0ABR8EVD5</accession>
<dbReference type="Proteomes" id="UP000604661">
    <property type="component" value="Unassembled WGS sequence"/>
</dbReference>
<gene>
    <name evidence="4" type="ORF">H6G95_10810</name>
</gene>
<dbReference type="SUPFAM" id="SSF56235">
    <property type="entry name" value="N-terminal nucleophile aminohydrolases (Ntn hydrolases)"/>
    <property type="match status" value="1"/>
</dbReference>
<dbReference type="InterPro" id="IPR023343">
    <property type="entry name" value="Penicillin_amidase_dom1"/>
</dbReference>
<evidence type="ECO:0000313" key="4">
    <source>
        <dbReference type="EMBL" id="MBD2561098.1"/>
    </source>
</evidence>
<dbReference type="CDD" id="cd03747">
    <property type="entry name" value="Ntn_PGA_like"/>
    <property type="match status" value="1"/>
</dbReference>
<dbReference type="PANTHER" id="PTHR34218:SF4">
    <property type="entry name" value="ACYL-HOMOSERINE LACTONE ACYLASE QUIP"/>
    <property type="match status" value="1"/>
</dbReference>
<protein>
    <submittedName>
        <fullName evidence="4">Penicillin acylase family protein</fullName>
    </submittedName>
</protein>
<dbReference type="InterPro" id="IPR043146">
    <property type="entry name" value="Penicillin_amidase_N_B-knob"/>
</dbReference>
<dbReference type="PIRSF" id="PIRSF001227">
    <property type="entry name" value="Pen_acylase"/>
    <property type="match status" value="1"/>
</dbReference>
<dbReference type="PANTHER" id="PTHR34218">
    <property type="entry name" value="PEPTIDASE S45 PENICILLIN AMIDASE"/>
    <property type="match status" value="1"/>
</dbReference>
<name>A0ABR8EVD5_NOSLI</name>
<dbReference type="Gene3D" id="1.10.1400.10">
    <property type="match status" value="1"/>
</dbReference>
<dbReference type="Gene3D" id="3.60.20.10">
    <property type="entry name" value="Glutamine Phosphoribosylpyrophosphate, subunit 1, domain 1"/>
    <property type="match status" value="1"/>
</dbReference>
<comment type="similarity">
    <text evidence="1">Belongs to the peptidase S45 family.</text>
</comment>
<comment type="caution">
    <text evidence="4">The sequence shown here is derived from an EMBL/GenBank/DDBJ whole genome shotgun (WGS) entry which is preliminary data.</text>
</comment>
<evidence type="ECO:0000256" key="2">
    <source>
        <dbReference type="ARBA" id="ARBA00022801"/>
    </source>
</evidence>
<evidence type="ECO:0000256" key="1">
    <source>
        <dbReference type="ARBA" id="ARBA00006586"/>
    </source>
</evidence>
<keyword evidence="2" id="KW-0378">Hydrolase</keyword>
<dbReference type="InterPro" id="IPR002692">
    <property type="entry name" value="S45"/>
</dbReference>
<keyword evidence="5" id="KW-1185">Reference proteome</keyword>
<evidence type="ECO:0000256" key="3">
    <source>
        <dbReference type="ARBA" id="ARBA00023145"/>
    </source>
</evidence>
<sequence length="850" mass="96510">MPQPAQIKSFRKRWFPRMIKRTLIVLLVLGLLLAGFATYTVRQSFAQESGTIQLPELKAKVTVQRDKWGIPHIYAANSHDLFMAQGYIHAQDRFWQMDFWRHIGSGRLSEMFGSSQVDTDRYLRTMGWARVAQQEIQEINAEMKAYLEAYADGVNAYLAEHQGSALSLEYAVLKFLNPGYKPEPWQILHSLTWGKVMAYDLGTNFQSEIERAILLKTLTPAQVEELYPPYPQDLPAILPEFAKRKTGEDENPDETTFTTFGIEEVIESITKPMMALEQLIGPTGIGIGSNNWVISGQRTVTGKPILANDPHLGVQIPSIWYEVGLHCTSKSAECPYNVTGFSFAGMIGVVIGHSDRIAWGVTNVLSDVMDLYIEKLNPNNPNQYQINGKWVDMKLVQETIQVAGSQPIVQTVRYTRHGPILSDVSPNLKQFQPSQPLEVPQNYAVALRWTALEPSKLGYAIPQINRAQNWQEFRTAASNYDVPAQNLVYADVDGNIGYQMPGKFPIRAKGNGRYPVPGWTDEYEWQGYIDFEQLPKSFNPSQGYIATANNLVMREYPYLITADWVYGYRAQRIVEMISQQTEPISLEDVQQIQGDDRNLNAQTLVPLLQSITVDTPRLQAAQKLLQDWNLQLGMTSPVAALFEVFWKYLLADTFQDQLPERYFPNGGDRWYAVVANLVKQPNSSWWDNRNTPEVENRDQILRQSFTKAVDELERIQSKDPKNWNWGKLHTVTFRNATLGKSGVAPIEALFNRGAFATAGNGETVNANRWRANKSFEVTDIPSLRMIVDLGNLDNSVAIHTPGQSGHAFHNHYNDMVDSWRKIEYHPMLWEQRNVTNNTTATLKLIPKLAE</sequence>
<proteinExistence type="inferred from homology"/>
<reference evidence="4 5" key="1">
    <citation type="journal article" date="2020" name="ISME J.">
        <title>Comparative genomics reveals insights into cyanobacterial evolution and habitat adaptation.</title>
        <authorList>
            <person name="Chen M.Y."/>
            <person name="Teng W.K."/>
            <person name="Zhao L."/>
            <person name="Hu C.X."/>
            <person name="Zhou Y.K."/>
            <person name="Han B.P."/>
            <person name="Song L.R."/>
            <person name="Shu W.S."/>
        </authorList>
    </citation>
    <scope>NUCLEOTIDE SEQUENCE [LARGE SCALE GENOMIC DNA]</scope>
    <source>
        <strain evidence="4 5">FACHB-391</strain>
    </source>
</reference>
<evidence type="ECO:0000313" key="5">
    <source>
        <dbReference type="Proteomes" id="UP000604661"/>
    </source>
</evidence>
<dbReference type="EMBL" id="JACJTE010000008">
    <property type="protein sequence ID" value="MBD2561098.1"/>
    <property type="molecule type" value="Genomic_DNA"/>
</dbReference>
<dbReference type="Gene3D" id="1.10.439.10">
    <property type="entry name" value="Penicillin Amidohydrolase, domain 1"/>
    <property type="match status" value="1"/>
</dbReference>
<dbReference type="InterPro" id="IPR029055">
    <property type="entry name" value="Ntn_hydrolases_N"/>
</dbReference>